<dbReference type="Gene3D" id="3.30.160.60">
    <property type="entry name" value="Classic Zinc Finger"/>
    <property type="match status" value="1"/>
</dbReference>
<comment type="similarity">
    <text evidence="1">Belongs to the TRIM/RBCC family.</text>
</comment>
<dbReference type="SUPFAM" id="SSF57850">
    <property type="entry name" value="RING/U-box"/>
    <property type="match status" value="1"/>
</dbReference>
<dbReference type="PANTHER" id="PTHR24104:SF48">
    <property type="entry name" value="PROTEIN WECH"/>
    <property type="match status" value="1"/>
</dbReference>
<evidence type="ECO:0000259" key="10">
    <source>
        <dbReference type="PROSITE" id="PS50119"/>
    </source>
</evidence>
<dbReference type="PANTHER" id="PTHR24104">
    <property type="entry name" value="E3 UBIQUITIN-PROTEIN LIGASE NHLRC1-RELATED"/>
    <property type="match status" value="1"/>
</dbReference>
<evidence type="ECO:0000256" key="8">
    <source>
        <dbReference type="PROSITE-ProRule" id="PRU00504"/>
    </source>
</evidence>
<feature type="repeat" description="NHL" evidence="8">
    <location>
        <begin position="570"/>
        <end position="614"/>
    </location>
</feature>
<evidence type="ECO:0000256" key="3">
    <source>
        <dbReference type="ARBA" id="ARBA00022737"/>
    </source>
</evidence>
<dbReference type="PROSITE" id="PS51125">
    <property type="entry name" value="NHL"/>
    <property type="match status" value="6"/>
</dbReference>
<evidence type="ECO:0000256" key="7">
    <source>
        <dbReference type="PROSITE-ProRule" id="PRU00087"/>
    </source>
</evidence>
<dbReference type="PROSITE" id="PS50194">
    <property type="entry name" value="FILAMIN_REPEAT"/>
    <property type="match status" value="1"/>
</dbReference>
<dbReference type="PROSITE" id="PS00518">
    <property type="entry name" value="ZF_RING_1"/>
    <property type="match status" value="1"/>
</dbReference>
<protein>
    <submittedName>
        <fullName evidence="12">E3 ubiquitin-protein ligase TRIM71</fullName>
    </submittedName>
</protein>
<dbReference type="InterPro" id="IPR001841">
    <property type="entry name" value="Znf_RING"/>
</dbReference>
<evidence type="ECO:0000313" key="11">
    <source>
        <dbReference type="Proteomes" id="UP001652625"/>
    </source>
</evidence>
<evidence type="ECO:0000256" key="1">
    <source>
        <dbReference type="ARBA" id="ARBA00008518"/>
    </source>
</evidence>
<feature type="repeat" description="NHL" evidence="8">
    <location>
        <begin position="476"/>
        <end position="519"/>
    </location>
</feature>
<dbReference type="CDD" id="cd19757">
    <property type="entry name" value="Bbox1"/>
    <property type="match status" value="1"/>
</dbReference>
<keyword evidence="4 6" id="KW-0863">Zinc-finger</keyword>
<dbReference type="InterPro" id="IPR003649">
    <property type="entry name" value="Bbox_C"/>
</dbReference>
<feature type="repeat" description="NHL" evidence="8">
    <location>
        <begin position="713"/>
        <end position="753"/>
    </location>
</feature>
<feature type="domain" description="B box-type" evidence="10">
    <location>
        <begin position="160"/>
        <end position="201"/>
    </location>
</feature>
<keyword evidence="11" id="KW-1185">Reference proteome</keyword>
<feature type="domain" description="RING-type" evidence="9">
    <location>
        <begin position="19"/>
        <end position="61"/>
    </location>
</feature>
<dbReference type="Pfam" id="PF00097">
    <property type="entry name" value="zf-C3HC4"/>
    <property type="match status" value="1"/>
</dbReference>
<reference evidence="12" key="1">
    <citation type="submission" date="2025-08" db="UniProtKB">
        <authorList>
            <consortium name="RefSeq"/>
        </authorList>
    </citation>
    <scope>IDENTIFICATION</scope>
</reference>
<sequence length="753" mass="84716">MAALSSSQVLENIHEQLVCAICLERFDDPKLLNCLHSFCCQCLHKIINQKPSDVIECPTCREVTIIPINGIKELKTNFFINSLLDLVHHKIEELKNEKKKGEQCEQCQEHDNATSRCIECDLVLCGGCIADHRRNRSTLDHRIVVMEDDEDVNKQSLDKYTLTFCRYHTRNVIKYFCNTCDEAVCRVCTILEHREHQFVYPKDAIPQQKPIIEELLEKTKENIPLLKATIKDIHSMSNTLRECRESLLLEINAKTQARIEALLLAKAKLLEELDRIHRGKQKTLSLQSDAVELELGKISGCCAFAENVLKFGNEVEVLQIKSRLQQLNSITIKLDPEEDDSIQYVSESESIEAVMESLGKICSSQTFASLSYAEGEGLETPRVGIESNIIVHAQNRHGKKKSGSDRVEAVMVLPDETKRTLNALDNDDGTYTIRFTPDINGRHLLHITIKTKPINGSPFEIFVINRREYSEVGPSLLKFGQYGSKRREFKSPFGVASDNEGFIYVADSYNHRIQTFGPRGEFVHMFGSHGDRKGEFNCPTDVAVSPNSKLVVCDNGNNRVQVFGRNGNFIAKFGREGIKNGNFKSPWGVTVSPVSREIIVADTDNHRIQIFSSDGKFIMKFGCNGDRPGQFNSPCYVAANAENEHILVSDSKNHRIQIFDRRGKFIQLFGTQGQEDGQFNHPRGLSMDIANNIIVSDMGNHRLQILTYAGKMVKCVGTEGNGDGQLSFPESVAVTPNGFIIVSDLSNNRIQVF</sequence>
<evidence type="ECO:0000256" key="4">
    <source>
        <dbReference type="ARBA" id="ARBA00022771"/>
    </source>
</evidence>
<dbReference type="InterPro" id="IPR014756">
    <property type="entry name" value="Ig_E-set"/>
</dbReference>
<feature type="repeat" description="NHL" evidence="8">
    <location>
        <begin position="526"/>
        <end position="566"/>
    </location>
</feature>
<dbReference type="SUPFAM" id="SSF81296">
    <property type="entry name" value="E set domains"/>
    <property type="match status" value="1"/>
</dbReference>
<dbReference type="InterPro" id="IPR017907">
    <property type="entry name" value="Znf_RING_CS"/>
</dbReference>
<feature type="domain" description="B box-type" evidence="10">
    <location>
        <begin position="99"/>
        <end position="146"/>
    </location>
</feature>
<dbReference type="Pfam" id="PF00643">
    <property type="entry name" value="zf-B_box"/>
    <property type="match status" value="1"/>
</dbReference>
<dbReference type="InterPro" id="IPR017868">
    <property type="entry name" value="Filamin/ABP280_repeat-like"/>
</dbReference>
<feature type="repeat" description="NHL" evidence="8">
    <location>
        <begin position="666"/>
        <end position="709"/>
    </location>
</feature>
<keyword evidence="2" id="KW-0479">Metal-binding</keyword>
<dbReference type="GeneID" id="100213038"/>
<dbReference type="InterPro" id="IPR013783">
    <property type="entry name" value="Ig-like_fold"/>
</dbReference>
<accession>A0ABM4D9F4</accession>
<dbReference type="CDD" id="cd14954">
    <property type="entry name" value="NHL_TRIM71_like"/>
    <property type="match status" value="1"/>
</dbReference>
<dbReference type="InterPro" id="IPR050952">
    <property type="entry name" value="TRIM-NHL_E3_ligases"/>
</dbReference>
<dbReference type="SUPFAM" id="SSF101898">
    <property type="entry name" value="NHL repeat"/>
    <property type="match status" value="1"/>
</dbReference>
<organism evidence="11 12">
    <name type="scientific">Hydra vulgaris</name>
    <name type="common">Hydra</name>
    <name type="synonym">Hydra attenuata</name>
    <dbReference type="NCBI Taxonomy" id="6087"/>
    <lineage>
        <taxon>Eukaryota</taxon>
        <taxon>Metazoa</taxon>
        <taxon>Cnidaria</taxon>
        <taxon>Hydrozoa</taxon>
        <taxon>Hydroidolina</taxon>
        <taxon>Anthoathecata</taxon>
        <taxon>Aplanulata</taxon>
        <taxon>Hydridae</taxon>
        <taxon>Hydra</taxon>
    </lineage>
</organism>
<evidence type="ECO:0000256" key="6">
    <source>
        <dbReference type="PROSITE-ProRule" id="PRU00024"/>
    </source>
</evidence>
<feature type="repeat" description="NHL" evidence="8">
    <location>
        <begin position="620"/>
        <end position="662"/>
    </location>
</feature>
<evidence type="ECO:0000259" key="9">
    <source>
        <dbReference type="PROSITE" id="PS50089"/>
    </source>
</evidence>
<dbReference type="InterPro" id="IPR001258">
    <property type="entry name" value="NHL_repeat"/>
</dbReference>
<dbReference type="Pfam" id="PF00630">
    <property type="entry name" value="Filamin"/>
    <property type="match status" value="1"/>
</dbReference>
<dbReference type="SMART" id="SM00336">
    <property type="entry name" value="BBOX"/>
    <property type="match status" value="2"/>
</dbReference>
<dbReference type="InterPro" id="IPR011042">
    <property type="entry name" value="6-blade_b-propeller_TolB-like"/>
</dbReference>
<evidence type="ECO:0000313" key="12">
    <source>
        <dbReference type="RefSeq" id="XP_065670970.1"/>
    </source>
</evidence>
<evidence type="ECO:0000256" key="5">
    <source>
        <dbReference type="ARBA" id="ARBA00022833"/>
    </source>
</evidence>
<dbReference type="Gene3D" id="2.120.10.30">
    <property type="entry name" value="TolB, C-terminal domain"/>
    <property type="match status" value="3"/>
</dbReference>
<dbReference type="Gene3D" id="2.60.40.10">
    <property type="entry name" value="Immunoglobulins"/>
    <property type="match status" value="1"/>
</dbReference>
<dbReference type="RefSeq" id="XP_065670970.1">
    <property type="nucleotide sequence ID" value="XM_065814898.1"/>
</dbReference>
<dbReference type="SMART" id="SM00557">
    <property type="entry name" value="IG_FLMN"/>
    <property type="match status" value="1"/>
</dbReference>
<dbReference type="InterPro" id="IPR013083">
    <property type="entry name" value="Znf_RING/FYVE/PHD"/>
</dbReference>
<dbReference type="InterPro" id="IPR000315">
    <property type="entry name" value="Znf_B-box"/>
</dbReference>
<keyword evidence="5" id="KW-0862">Zinc</keyword>
<name>A0ABM4D9F4_HYDVU</name>
<keyword evidence="3" id="KW-0677">Repeat</keyword>
<dbReference type="SUPFAM" id="SSF57845">
    <property type="entry name" value="B-box zinc-binding domain"/>
    <property type="match status" value="1"/>
</dbReference>
<dbReference type="Gene3D" id="3.30.40.10">
    <property type="entry name" value="Zinc/RING finger domain, C3HC4 (zinc finger)"/>
    <property type="match status" value="1"/>
</dbReference>
<dbReference type="SMART" id="SM00502">
    <property type="entry name" value="BBC"/>
    <property type="match status" value="1"/>
</dbReference>
<dbReference type="InterPro" id="IPR018957">
    <property type="entry name" value="Znf_C3HC4_RING-type"/>
</dbReference>
<dbReference type="Proteomes" id="UP001652625">
    <property type="component" value="Chromosome 13"/>
</dbReference>
<evidence type="ECO:0000256" key="2">
    <source>
        <dbReference type="ARBA" id="ARBA00022723"/>
    </source>
</evidence>
<dbReference type="InterPro" id="IPR001298">
    <property type="entry name" value="Filamin/ABP280_rpt"/>
</dbReference>
<dbReference type="PROSITE" id="PS50119">
    <property type="entry name" value="ZF_BBOX"/>
    <property type="match status" value="2"/>
</dbReference>
<feature type="repeat" description="Filamin" evidence="7">
    <location>
        <begin position="363"/>
        <end position="463"/>
    </location>
</feature>
<dbReference type="SMART" id="SM00184">
    <property type="entry name" value="RING"/>
    <property type="match status" value="1"/>
</dbReference>
<gene>
    <name evidence="12" type="primary">LOC100213038</name>
</gene>
<dbReference type="PROSITE" id="PS50089">
    <property type="entry name" value="ZF_RING_2"/>
    <property type="match status" value="1"/>
</dbReference>
<dbReference type="Pfam" id="PF01436">
    <property type="entry name" value="NHL"/>
    <property type="match status" value="5"/>
</dbReference>
<proteinExistence type="inferred from homology"/>